<reference evidence="2" key="2">
    <citation type="submission" date="2020-09" db="EMBL/GenBank/DDBJ databases">
        <authorList>
            <person name="Sun Q."/>
            <person name="Kim S."/>
        </authorList>
    </citation>
    <scope>NUCLEOTIDE SEQUENCE</scope>
    <source>
        <strain evidence="2">KCTC 12988</strain>
    </source>
</reference>
<keyword evidence="3" id="KW-1185">Reference proteome</keyword>
<feature type="transmembrane region" description="Helical" evidence="1">
    <location>
        <begin position="103"/>
        <end position="124"/>
    </location>
</feature>
<proteinExistence type="predicted"/>
<dbReference type="EMBL" id="BMXI01000001">
    <property type="protein sequence ID" value="GHC41858.1"/>
    <property type="molecule type" value="Genomic_DNA"/>
</dbReference>
<evidence type="ECO:0000313" key="2">
    <source>
        <dbReference type="EMBL" id="GHC41858.1"/>
    </source>
</evidence>
<comment type="caution">
    <text evidence="2">The sequence shown here is derived from an EMBL/GenBank/DDBJ whole genome shotgun (WGS) entry which is preliminary data.</text>
</comment>
<keyword evidence="1" id="KW-0472">Membrane</keyword>
<name>A0A918TCV8_9BACT</name>
<evidence type="ECO:0000313" key="3">
    <source>
        <dbReference type="Proteomes" id="UP000644507"/>
    </source>
</evidence>
<evidence type="ECO:0000256" key="1">
    <source>
        <dbReference type="SAM" id="Phobius"/>
    </source>
</evidence>
<dbReference type="Proteomes" id="UP000644507">
    <property type="component" value="Unassembled WGS sequence"/>
</dbReference>
<dbReference type="Pfam" id="PF14248">
    <property type="entry name" value="DUF4345"/>
    <property type="match status" value="1"/>
</dbReference>
<accession>A0A918TCV8</accession>
<evidence type="ECO:0008006" key="4">
    <source>
        <dbReference type="Google" id="ProtNLM"/>
    </source>
</evidence>
<protein>
    <recommendedName>
        <fullName evidence="4">DUF4345 domain-containing protein</fullName>
    </recommendedName>
</protein>
<reference evidence="2" key="1">
    <citation type="journal article" date="2014" name="Int. J. Syst. Evol. Microbiol.">
        <title>Complete genome sequence of Corynebacterium casei LMG S-19264T (=DSM 44701T), isolated from a smear-ripened cheese.</title>
        <authorList>
            <consortium name="US DOE Joint Genome Institute (JGI-PGF)"/>
            <person name="Walter F."/>
            <person name="Albersmeier A."/>
            <person name="Kalinowski J."/>
            <person name="Ruckert C."/>
        </authorList>
    </citation>
    <scope>NUCLEOTIDE SEQUENCE</scope>
    <source>
        <strain evidence="2">KCTC 12988</strain>
    </source>
</reference>
<sequence>MKTKSVAIFTFASGLILLGIGSAILLTPEGFHASNGIALQKNASLMSEIRAPGGLLFACGLLITIGSFRDRLRSQSVKLATLVYGTFGLARLLSMILDGMPSQGVIGATVIELTVAALGLVILARKSNPLTGPTPIATTARRNPKQLPNI</sequence>
<feature type="transmembrane region" description="Helical" evidence="1">
    <location>
        <begin position="79"/>
        <end position="97"/>
    </location>
</feature>
<keyword evidence="1" id="KW-1133">Transmembrane helix</keyword>
<keyword evidence="1" id="KW-0812">Transmembrane</keyword>
<dbReference type="RefSeq" id="WP_189566765.1">
    <property type="nucleotide sequence ID" value="NZ_BMXI01000001.1"/>
</dbReference>
<organism evidence="2 3">
    <name type="scientific">Roseibacillus persicicus</name>
    <dbReference type="NCBI Taxonomy" id="454148"/>
    <lineage>
        <taxon>Bacteria</taxon>
        <taxon>Pseudomonadati</taxon>
        <taxon>Verrucomicrobiota</taxon>
        <taxon>Verrucomicrobiia</taxon>
        <taxon>Verrucomicrobiales</taxon>
        <taxon>Verrucomicrobiaceae</taxon>
        <taxon>Roseibacillus</taxon>
    </lineage>
</organism>
<dbReference type="AlphaFoldDB" id="A0A918TCV8"/>
<feature type="transmembrane region" description="Helical" evidence="1">
    <location>
        <begin position="49"/>
        <end position="67"/>
    </location>
</feature>
<gene>
    <name evidence="2" type="ORF">GCM10007100_03420</name>
</gene>
<dbReference type="InterPro" id="IPR025597">
    <property type="entry name" value="DUF4345"/>
</dbReference>